<dbReference type="GO" id="GO:0051536">
    <property type="term" value="F:iron-sulfur cluster binding"/>
    <property type="evidence" value="ECO:0007669"/>
    <property type="project" value="InterPro"/>
</dbReference>
<protein>
    <submittedName>
        <fullName evidence="3">SUF system NifU family Fe-S cluster assembly protein</fullName>
    </submittedName>
</protein>
<dbReference type="InterPro" id="IPR002871">
    <property type="entry name" value="NIF_FeS_clus_asmbl_NifU_N"/>
</dbReference>
<dbReference type="NCBIfam" id="TIGR01994">
    <property type="entry name" value="SUF_scaf_2"/>
    <property type="match status" value="1"/>
</dbReference>
<accession>A0A9E3ZSQ6</accession>
<dbReference type="EMBL" id="JAJJVO010000029">
    <property type="protein sequence ID" value="MCC9272979.1"/>
    <property type="molecule type" value="Genomic_DNA"/>
</dbReference>
<gene>
    <name evidence="3" type="ORF">K8V42_01660</name>
</gene>
<dbReference type="GO" id="GO:0005506">
    <property type="term" value="F:iron ion binding"/>
    <property type="evidence" value="ECO:0007669"/>
    <property type="project" value="InterPro"/>
</dbReference>
<evidence type="ECO:0000313" key="4">
    <source>
        <dbReference type="Proteomes" id="UP000813384"/>
    </source>
</evidence>
<dbReference type="CDD" id="cd06664">
    <property type="entry name" value="IscU_like"/>
    <property type="match status" value="1"/>
</dbReference>
<feature type="domain" description="NIF system FeS cluster assembly NifU N-terminal" evidence="2">
    <location>
        <begin position="10"/>
        <end position="127"/>
    </location>
</feature>
<dbReference type="Gene3D" id="3.90.1010.10">
    <property type="match status" value="1"/>
</dbReference>
<dbReference type="Pfam" id="PF01592">
    <property type="entry name" value="NifU_N"/>
    <property type="match status" value="1"/>
</dbReference>
<proteinExistence type="inferred from homology"/>
<dbReference type="RefSeq" id="WP_071874492.1">
    <property type="nucleotide sequence ID" value="NZ_JBHSHF010000020.1"/>
</dbReference>
<organism evidence="3 4">
    <name type="scientific">Enterococcus aquimarinus</name>
    <dbReference type="NCBI Taxonomy" id="328396"/>
    <lineage>
        <taxon>Bacteria</taxon>
        <taxon>Bacillati</taxon>
        <taxon>Bacillota</taxon>
        <taxon>Bacilli</taxon>
        <taxon>Lactobacillales</taxon>
        <taxon>Enterococcaceae</taxon>
        <taxon>Enterococcus</taxon>
    </lineage>
</organism>
<reference evidence="3" key="2">
    <citation type="submission" date="2021-11" db="EMBL/GenBank/DDBJ databases">
        <authorList>
            <person name="Gilroy R."/>
        </authorList>
    </citation>
    <scope>NUCLEOTIDE SEQUENCE</scope>
    <source>
        <strain evidence="3">150</strain>
    </source>
</reference>
<comment type="caution">
    <text evidence="3">The sequence shown here is derived from an EMBL/GenBank/DDBJ whole genome shotgun (WGS) entry which is preliminary data.</text>
</comment>
<dbReference type="PANTHER" id="PTHR10093">
    <property type="entry name" value="IRON-SULFUR CLUSTER ASSEMBLY ENZYME NIFU HOMOLOG"/>
    <property type="match status" value="1"/>
</dbReference>
<evidence type="ECO:0000313" key="3">
    <source>
        <dbReference type="EMBL" id="MCC9272979.1"/>
    </source>
</evidence>
<evidence type="ECO:0000259" key="2">
    <source>
        <dbReference type="Pfam" id="PF01592"/>
    </source>
</evidence>
<sequence>MALSRLDNLYRQVILDHSSYPHHHGTLGAGSHKVELHNPTCGDIITLEVQLNGDIIENVAFSGHGCSISTASASMMTDVIIGKTLAEASELSEIFSGLVQGQEVDADRLKDGAILSGVAKFPARIKCATLGWKALDQIIAHPEIEEYQEKINE</sequence>
<reference evidence="3" key="1">
    <citation type="journal article" date="2021" name="PeerJ">
        <title>Extensive microbial diversity within the chicken gut microbiome revealed by metagenomics and culture.</title>
        <authorList>
            <person name="Gilroy R."/>
            <person name="Ravi A."/>
            <person name="Getino M."/>
            <person name="Pursley I."/>
            <person name="Horton D.L."/>
            <person name="Alikhan N.F."/>
            <person name="Baker D."/>
            <person name="Gharbi K."/>
            <person name="Hall N."/>
            <person name="Watson M."/>
            <person name="Adriaenssens E.M."/>
            <person name="Foster-Nyarko E."/>
            <person name="Jarju S."/>
            <person name="Secka A."/>
            <person name="Antonio M."/>
            <person name="Oren A."/>
            <person name="Chaudhuri R.R."/>
            <person name="La Ragione R."/>
            <person name="Hildebrand F."/>
            <person name="Pallen M.J."/>
        </authorList>
    </citation>
    <scope>NUCLEOTIDE SEQUENCE</scope>
    <source>
        <strain evidence="3">150</strain>
    </source>
</reference>
<dbReference type="OrthoDB" id="9804157at2"/>
<dbReference type="SUPFAM" id="SSF82649">
    <property type="entry name" value="SufE/NifU"/>
    <property type="match status" value="1"/>
</dbReference>
<dbReference type="GO" id="GO:0016226">
    <property type="term" value="P:iron-sulfur cluster assembly"/>
    <property type="evidence" value="ECO:0007669"/>
    <property type="project" value="InterPro"/>
</dbReference>
<name>A0A9E3ZSQ6_9ENTE</name>
<dbReference type="AlphaFoldDB" id="A0A9E3ZSQ6"/>
<evidence type="ECO:0000256" key="1">
    <source>
        <dbReference type="ARBA" id="ARBA00006420"/>
    </source>
</evidence>
<dbReference type="FunFam" id="3.90.1010.10:FF:000002">
    <property type="entry name" value="Iron-sulfur cluster assembly scaffold protein NifU"/>
    <property type="match status" value="1"/>
</dbReference>
<dbReference type="Proteomes" id="UP000813384">
    <property type="component" value="Unassembled WGS sequence"/>
</dbReference>
<comment type="similarity">
    <text evidence="1">Belongs to the NifU family.</text>
</comment>